<dbReference type="PROSITE" id="PS50895">
    <property type="entry name" value="SURF1"/>
    <property type="match status" value="1"/>
</dbReference>
<accession>A0ABT7EPQ5</accession>
<dbReference type="Pfam" id="PF02104">
    <property type="entry name" value="SURF1"/>
    <property type="match status" value="1"/>
</dbReference>
<comment type="subcellular location">
    <subcellularLocation>
        <location evidence="6">Cell membrane</location>
        <topology evidence="6">Multi-pass membrane protein</topology>
    </subcellularLocation>
    <subcellularLocation>
        <location evidence="1">Membrane</location>
    </subcellularLocation>
</comment>
<keyword evidence="3 6" id="KW-0812">Transmembrane</keyword>
<dbReference type="EMBL" id="JASJUT010000009">
    <property type="protein sequence ID" value="MDK2597041.1"/>
    <property type="molecule type" value="Genomic_DNA"/>
</dbReference>
<keyword evidence="4 6" id="KW-1133">Transmembrane helix</keyword>
<evidence type="ECO:0000256" key="1">
    <source>
        <dbReference type="ARBA" id="ARBA00004370"/>
    </source>
</evidence>
<evidence type="ECO:0000256" key="2">
    <source>
        <dbReference type="ARBA" id="ARBA00007165"/>
    </source>
</evidence>
<dbReference type="InterPro" id="IPR045214">
    <property type="entry name" value="Surf1/Surf4"/>
</dbReference>
<keyword evidence="5 6" id="KW-0472">Membrane</keyword>
<dbReference type="InterPro" id="IPR002994">
    <property type="entry name" value="Surf1/Shy1"/>
</dbReference>
<reference evidence="7 8" key="1">
    <citation type="submission" date="2023-05" db="EMBL/GenBank/DDBJ databases">
        <title>Pseudoalteromonas ardens sp. nov., Pseudoalteromonas obscura sp. nov., and Pseudoalteromonas umbrosa sp. nov., isolated from the coral Montipora capitata.</title>
        <authorList>
            <person name="Thomas E.M."/>
            <person name="Smith E.M."/>
            <person name="Papke E."/>
            <person name="Shlafstein M.D."/>
            <person name="Oline D.K."/>
            <person name="Videau P."/>
            <person name="Saw J.H."/>
            <person name="Strangman W.K."/>
            <person name="Ushijima B."/>
        </authorList>
    </citation>
    <scope>NUCLEOTIDE SEQUENCE [LARGE SCALE GENOMIC DNA]</scope>
    <source>
        <strain evidence="7 8">P94</strain>
    </source>
</reference>
<name>A0ABT7EPQ5_9GAMM</name>
<organism evidence="7 8">
    <name type="scientific">Pseudoalteromonas obscura</name>
    <dbReference type="NCBI Taxonomy" id="3048491"/>
    <lineage>
        <taxon>Bacteria</taxon>
        <taxon>Pseudomonadati</taxon>
        <taxon>Pseudomonadota</taxon>
        <taxon>Gammaproteobacteria</taxon>
        <taxon>Alteromonadales</taxon>
        <taxon>Pseudoalteromonadaceae</taxon>
        <taxon>Pseudoalteromonas</taxon>
    </lineage>
</organism>
<evidence type="ECO:0000256" key="6">
    <source>
        <dbReference type="RuleBase" id="RU363076"/>
    </source>
</evidence>
<evidence type="ECO:0000256" key="5">
    <source>
        <dbReference type="ARBA" id="ARBA00023136"/>
    </source>
</evidence>
<comment type="caution">
    <text evidence="6">Lacks conserved residue(s) required for the propagation of feature annotation.</text>
</comment>
<dbReference type="PANTHER" id="PTHR23427:SF2">
    <property type="entry name" value="SURFEIT LOCUS PROTEIN 1"/>
    <property type="match status" value="1"/>
</dbReference>
<dbReference type="Proteomes" id="UP001231915">
    <property type="component" value="Unassembled WGS sequence"/>
</dbReference>
<evidence type="ECO:0000256" key="4">
    <source>
        <dbReference type="ARBA" id="ARBA00022989"/>
    </source>
</evidence>
<feature type="transmembrane region" description="Helical" evidence="6">
    <location>
        <begin position="219"/>
        <end position="237"/>
    </location>
</feature>
<dbReference type="CDD" id="cd06662">
    <property type="entry name" value="SURF1"/>
    <property type="match status" value="1"/>
</dbReference>
<comment type="similarity">
    <text evidence="2 6">Belongs to the SURF1 family.</text>
</comment>
<keyword evidence="8" id="KW-1185">Reference proteome</keyword>
<dbReference type="RefSeq" id="WP_284138096.1">
    <property type="nucleotide sequence ID" value="NZ_JASJUT010000009.1"/>
</dbReference>
<evidence type="ECO:0000313" key="7">
    <source>
        <dbReference type="EMBL" id="MDK2597041.1"/>
    </source>
</evidence>
<evidence type="ECO:0000313" key="8">
    <source>
        <dbReference type="Proteomes" id="UP001231915"/>
    </source>
</evidence>
<gene>
    <name evidence="7" type="ORF">QNM18_18465</name>
</gene>
<keyword evidence="6" id="KW-1003">Cell membrane</keyword>
<comment type="caution">
    <text evidence="7">The sequence shown here is derived from an EMBL/GenBank/DDBJ whole genome shotgun (WGS) entry which is preliminary data.</text>
</comment>
<dbReference type="PANTHER" id="PTHR23427">
    <property type="entry name" value="SURFEIT LOCUS PROTEIN"/>
    <property type="match status" value="1"/>
</dbReference>
<evidence type="ECO:0000256" key="3">
    <source>
        <dbReference type="ARBA" id="ARBA00022692"/>
    </source>
</evidence>
<protein>
    <recommendedName>
        <fullName evidence="6">SURF1-like protein</fullName>
    </recommendedName>
</protein>
<proteinExistence type="inferred from homology"/>
<sequence>MSMKESAISVFNKKTSTVLVILAVIVVMLVCFRLSYWQWQRATNKQALLAQLTERSQSQKTLFSQDPDSLQGVKAVLTGKLDQKHWWLLDNQIVSGQVGYDLIAIFDADDSAERFVINLGFVPAGKNRSHLPEIALPSGKLQVNAQFKIGNWSGFTLAEYPNQSAHHSNVLQYLEHTFFSRELEVNISPLLLIADQAVIEGITPHYEAVVMSPEKHRAYALQWLLIGLSAGVIALFASKRESGKLKYE</sequence>